<dbReference type="InterPro" id="IPR004923">
    <property type="entry name" value="FTR1/Fip1/EfeU"/>
</dbReference>
<proteinExistence type="inferred from homology"/>
<evidence type="ECO:0000256" key="4">
    <source>
        <dbReference type="ARBA" id="ARBA00022692"/>
    </source>
</evidence>
<comment type="subcellular location">
    <subcellularLocation>
        <location evidence="1">Membrane</location>
        <topology evidence="1">Multi-pass membrane protein</topology>
    </subcellularLocation>
</comment>
<feature type="non-terminal residue" evidence="8">
    <location>
        <position position="1"/>
    </location>
</feature>
<evidence type="ECO:0000256" key="1">
    <source>
        <dbReference type="ARBA" id="ARBA00004141"/>
    </source>
</evidence>
<sequence>PAVYKKLVRQIWWGIGLGFGCCIIIGGGMIGAFYGLSKNAFSGAENLWEGAFSLLATIIITMVGAALLRVSKLQDKWRVKLAKSLENDDGSTKRSCTRKFKLWGQKYSMFLLPFITVLREGLEAVVFIGGVGLSLPATAFPLAVVCGLGAGVAVGYLIYRVLDNANERNADHLTGLFSKAVWNFEINAWNHAVGGDSSETGSGPGSYNIRKSVWHVNCCNPQLNGGGGWGVFNAILGWQNSATYGSVISYNLYWVFVMAGFGSMRLFEKNGHWPLMKAKAAGAEDGFIESGNSSRVGSNLEEFALEKMSESEHPPVSTRVREVMA</sequence>
<dbReference type="PANTHER" id="PTHR31632">
    <property type="entry name" value="IRON TRANSPORTER FTH1"/>
    <property type="match status" value="1"/>
</dbReference>
<comment type="caution">
    <text evidence="8">The sequence shown here is derived from an EMBL/GenBank/DDBJ whole genome shotgun (WGS) entry which is preliminary data.</text>
</comment>
<feature type="transmembrane region" description="Helical" evidence="7">
    <location>
        <begin position="139"/>
        <end position="159"/>
    </location>
</feature>
<dbReference type="STRING" id="329884.A0A4U0W688"/>
<keyword evidence="3" id="KW-0813">Transport</keyword>
<keyword evidence="3" id="KW-0410">Iron transport</keyword>
<evidence type="ECO:0000256" key="5">
    <source>
        <dbReference type="ARBA" id="ARBA00022989"/>
    </source>
</evidence>
<comment type="similarity">
    <text evidence="2">Belongs to the oxidase-dependent Fe transporter (OFeT) (TC 9.A.10.1) family.</text>
</comment>
<accession>A0A4U0W688</accession>
<dbReference type="PANTHER" id="PTHR31632:SF2">
    <property type="entry name" value="PLASMA MEMBRANE IRON PERMEASE"/>
    <property type="match status" value="1"/>
</dbReference>
<keyword evidence="6 7" id="KW-0472">Membrane</keyword>
<name>A0A4U0W688_9PEZI</name>
<keyword evidence="3" id="KW-0406">Ion transport</keyword>
<reference evidence="8 9" key="1">
    <citation type="submission" date="2017-03" db="EMBL/GenBank/DDBJ databases">
        <title>Genomes of endolithic fungi from Antarctica.</title>
        <authorList>
            <person name="Coleine C."/>
            <person name="Masonjones S."/>
            <person name="Stajich J.E."/>
        </authorList>
    </citation>
    <scope>NUCLEOTIDE SEQUENCE [LARGE SCALE GENOMIC DNA]</scope>
    <source>
        <strain evidence="8 9">CCFEE 5184</strain>
    </source>
</reference>
<protein>
    <recommendedName>
        <fullName evidence="10">Plasma membrane iron permease</fullName>
    </recommendedName>
</protein>
<feature type="transmembrane region" description="Helical" evidence="7">
    <location>
        <begin position="12"/>
        <end position="35"/>
    </location>
</feature>
<evidence type="ECO:0000313" key="9">
    <source>
        <dbReference type="Proteomes" id="UP000309340"/>
    </source>
</evidence>
<keyword evidence="3" id="KW-0408">Iron</keyword>
<gene>
    <name evidence="8" type="ORF">B0A55_12218</name>
</gene>
<dbReference type="AlphaFoldDB" id="A0A4U0W688"/>
<evidence type="ECO:0000256" key="6">
    <source>
        <dbReference type="ARBA" id="ARBA00023136"/>
    </source>
</evidence>
<dbReference type="Pfam" id="PF03239">
    <property type="entry name" value="FTR1"/>
    <property type="match status" value="1"/>
</dbReference>
<evidence type="ECO:0000256" key="2">
    <source>
        <dbReference type="ARBA" id="ARBA00008333"/>
    </source>
</evidence>
<evidence type="ECO:0000313" key="8">
    <source>
        <dbReference type="EMBL" id="TKA57844.1"/>
    </source>
</evidence>
<evidence type="ECO:0000256" key="3">
    <source>
        <dbReference type="ARBA" id="ARBA00022496"/>
    </source>
</evidence>
<dbReference type="Proteomes" id="UP000309340">
    <property type="component" value="Unassembled WGS sequence"/>
</dbReference>
<evidence type="ECO:0008006" key="10">
    <source>
        <dbReference type="Google" id="ProtNLM"/>
    </source>
</evidence>
<keyword evidence="5 7" id="KW-1133">Transmembrane helix</keyword>
<feature type="transmembrane region" description="Helical" evidence="7">
    <location>
        <begin position="107"/>
        <end position="133"/>
    </location>
</feature>
<dbReference type="EMBL" id="NAJQ01001511">
    <property type="protein sequence ID" value="TKA57844.1"/>
    <property type="molecule type" value="Genomic_DNA"/>
</dbReference>
<dbReference type="GO" id="GO:0015093">
    <property type="term" value="F:ferrous iron transmembrane transporter activity"/>
    <property type="evidence" value="ECO:0007669"/>
    <property type="project" value="TreeGrafter"/>
</dbReference>
<feature type="transmembrane region" description="Helical" evidence="7">
    <location>
        <begin position="47"/>
        <end position="68"/>
    </location>
</feature>
<dbReference type="GO" id="GO:0033573">
    <property type="term" value="C:high-affinity iron permease complex"/>
    <property type="evidence" value="ECO:0007669"/>
    <property type="project" value="InterPro"/>
</dbReference>
<evidence type="ECO:0000256" key="7">
    <source>
        <dbReference type="SAM" id="Phobius"/>
    </source>
</evidence>
<dbReference type="OrthoDB" id="4364at2759"/>
<keyword evidence="9" id="KW-1185">Reference proteome</keyword>
<organism evidence="8 9">
    <name type="scientific">Friedmanniomyces simplex</name>
    <dbReference type="NCBI Taxonomy" id="329884"/>
    <lineage>
        <taxon>Eukaryota</taxon>
        <taxon>Fungi</taxon>
        <taxon>Dikarya</taxon>
        <taxon>Ascomycota</taxon>
        <taxon>Pezizomycotina</taxon>
        <taxon>Dothideomycetes</taxon>
        <taxon>Dothideomycetidae</taxon>
        <taxon>Mycosphaerellales</taxon>
        <taxon>Teratosphaeriaceae</taxon>
        <taxon>Friedmanniomyces</taxon>
    </lineage>
</organism>
<keyword evidence="4 7" id="KW-0812">Transmembrane</keyword>